<dbReference type="InterPro" id="IPR034904">
    <property type="entry name" value="FSCA_dom_sf"/>
</dbReference>
<dbReference type="Gene3D" id="3.30.300.130">
    <property type="entry name" value="Fe-S cluster assembly (FSCA)"/>
    <property type="match status" value="1"/>
</dbReference>
<comment type="similarity">
    <text evidence="1">Belongs to the NifU family.</text>
</comment>
<organism evidence="4 5">
    <name type="scientific">Sporomusa termitida</name>
    <dbReference type="NCBI Taxonomy" id="2377"/>
    <lineage>
        <taxon>Bacteria</taxon>
        <taxon>Bacillati</taxon>
        <taxon>Bacillota</taxon>
        <taxon>Negativicutes</taxon>
        <taxon>Selenomonadales</taxon>
        <taxon>Sporomusaceae</taxon>
        <taxon>Sporomusa</taxon>
    </lineage>
</organism>
<keyword evidence="5" id="KW-1185">Reference proteome</keyword>
<dbReference type="Pfam" id="PF01106">
    <property type="entry name" value="NifU"/>
    <property type="match status" value="1"/>
</dbReference>
<dbReference type="PANTHER" id="PTHR11178:SF1">
    <property type="entry name" value="NFU1 IRON-SULFUR CLUSTER SCAFFOLD HOMOLOG, MITOCHONDRIAL"/>
    <property type="match status" value="1"/>
</dbReference>
<evidence type="ECO:0000259" key="3">
    <source>
        <dbReference type="Pfam" id="PF01106"/>
    </source>
</evidence>
<dbReference type="GO" id="GO:0016226">
    <property type="term" value="P:iron-sulfur cluster assembly"/>
    <property type="evidence" value="ECO:0007669"/>
    <property type="project" value="InterPro"/>
</dbReference>
<dbReference type="OrthoDB" id="9796965at2"/>
<proteinExistence type="inferred from homology"/>
<evidence type="ECO:0000313" key="4">
    <source>
        <dbReference type="EMBL" id="QDR79009.1"/>
    </source>
</evidence>
<dbReference type="EMBL" id="CP036259">
    <property type="protein sequence ID" value="QDR79009.1"/>
    <property type="molecule type" value="Genomic_DNA"/>
</dbReference>
<reference evidence="4 5" key="1">
    <citation type="submission" date="2019-02" db="EMBL/GenBank/DDBJ databases">
        <title>Closed genome of Sporomusa termitida DSM 4440.</title>
        <authorList>
            <person name="Poehlein A."/>
            <person name="Daniel R."/>
        </authorList>
    </citation>
    <scope>NUCLEOTIDE SEQUENCE [LARGE SCALE GENOMIC DNA]</scope>
    <source>
        <strain evidence="4 5">DSM 4440</strain>
    </source>
</reference>
<evidence type="ECO:0000313" key="5">
    <source>
        <dbReference type="Proteomes" id="UP000320776"/>
    </source>
</evidence>
<dbReference type="InterPro" id="IPR001075">
    <property type="entry name" value="NIF_FeS_clus_asmbl_NifU_C"/>
</dbReference>
<dbReference type="RefSeq" id="WP_144348709.1">
    <property type="nucleotide sequence ID" value="NZ_CP036259.1"/>
</dbReference>
<dbReference type="GO" id="GO:0005506">
    <property type="term" value="F:iron ion binding"/>
    <property type="evidence" value="ECO:0007669"/>
    <property type="project" value="InterPro"/>
</dbReference>
<evidence type="ECO:0000256" key="2">
    <source>
        <dbReference type="ARBA" id="ARBA00049958"/>
    </source>
</evidence>
<sequence>MQALQQAIAARVRPVLAAHGGDIEIVNITTDGFVKVRLTGACANCPGARQTIAEVVEAACKEACPEIEGVIPVHQVSDGLIQEALRLLRHDKT</sequence>
<comment type="function">
    <text evidence="2">May be involved in the formation or repair of [Fe-S] clusters present in iron-sulfur proteins.</text>
</comment>
<dbReference type="AlphaFoldDB" id="A0A517DNR6"/>
<dbReference type="KEGG" id="sted:SPTER_02610"/>
<evidence type="ECO:0000256" key="1">
    <source>
        <dbReference type="ARBA" id="ARBA00006420"/>
    </source>
</evidence>
<dbReference type="SUPFAM" id="SSF117916">
    <property type="entry name" value="Fe-S cluster assembly (FSCA) domain-like"/>
    <property type="match status" value="1"/>
</dbReference>
<feature type="domain" description="NIF system FeS cluster assembly NifU C-terminal" evidence="3">
    <location>
        <begin position="5"/>
        <end position="71"/>
    </location>
</feature>
<dbReference type="GO" id="GO:0051536">
    <property type="term" value="F:iron-sulfur cluster binding"/>
    <property type="evidence" value="ECO:0007669"/>
    <property type="project" value="InterPro"/>
</dbReference>
<protein>
    <submittedName>
        <fullName evidence="4">Fe/S biogenesis protein NfuA</fullName>
    </submittedName>
</protein>
<accession>A0A517DNR6</accession>
<dbReference type="PANTHER" id="PTHR11178">
    <property type="entry name" value="IRON-SULFUR CLUSTER SCAFFOLD PROTEIN NFU-RELATED"/>
    <property type="match status" value="1"/>
</dbReference>
<dbReference type="Proteomes" id="UP000320776">
    <property type="component" value="Chromosome"/>
</dbReference>
<gene>
    <name evidence="4" type="primary">nfuA</name>
    <name evidence="4" type="ORF">SPTER_02610</name>
</gene>
<name>A0A517DNR6_9FIRM</name>